<dbReference type="Gene3D" id="3.10.450.620">
    <property type="entry name" value="JHP933, nucleotidyltransferase-like core domain"/>
    <property type="match status" value="1"/>
</dbReference>
<name>A0A0F9FCH5_9ZZZZ</name>
<dbReference type="EMBL" id="LAZR01033179">
    <property type="protein sequence ID" value="KKL48832.1"/>
    <property type="molecule type" value="Genomic_DNA"/>
</dbReference>
<sequence>MKDYLKQQIGKIQDTNLARCIVREYLQARTLECLQENGAFVDWAFVGGTALRFLYSMPRFSEDLDFSTTETTAEDNFAGLMKKVKNRFLAEDYEVTVKAKTAKTVRAAFIKFPGLLYELGLSPLSSEVISIKVEIDSNPPAGAKLETSIVRKHCLLNLQHYDKSSLLAGKLHALTTRKYTKGRDVYDLMWYLSDRTWPEPDILLLNNALKQTGWSGAELTEENWRQQIAMRVSEFDWNKVIADVKPFSEKQSDLQMLTPQNLIKLLKDTGQ</sequence>
<dbReference type="Pfam" id="PF08843">
    <property type="entry name" value="AbiEii"/>
    <property type="match status" value="1"/>
</dbReference>
<gene>
    <name evidence="1" type="ORF">LCGC14_2321580</name>
</gene>
<organism evidence="1">
    <name type="scientific">marine sediment metagenome</name>
    <dbReference type="NCBI Taxonomy" id="412755"/>
    <lineage>
        <taxon>unclassified sequences</taxon>
        <taxon>metagenomes</taxon>
        <taxon>ecological metagenomes</taxon>
    </lineage>
</organism>
<comment type="caution">
    <text evidence="1">The sequence shown here is derived from an EMBL/GenBank/DDBJ whole genome shotgun (WGS) entry which is preliminary data.</text>
</comment>
<accession>A0A0F9FCH5</accession>
<protein>
    <recommendedName>
        <fullName evidence="2">Nucleotidyl transferase AbiEii/AbiGii toxin family protein</fullName>
    </recommendedName>
</protein>
<dbReference type="AlphaFoldDB" id="A0A0F9FCH5"/>
<evidence type="ECO:0000313" key="1">
    <source>
        <dbReference type="EMBL" id="KKL48832.1"/>
    </source>
</evidence>
<evidence type="ECO:0008006" key="2">
    <source>
        <dbReference type="Google" id="ProtNLM"/>
    </source>
</evidence>
<dbReference type="InterPro" id="IPR014942">
    <property type="entry name" value="AbiEii"/>
</dbReference>
<proteinExistence type="predicted"/>
<reference evidence="1" key="1">
    <citation type="journal article" date="2015" name="Nature">
        <title>Complex archaea that bridge the gap between prokaryotes and eukaryotes.</title>
        <authorList>
            <person name="Spang A."/>
            <person name="Saw J.H."/>
            <person name="Jorgensen S.L."/>
            <person name="Zaremba-Niedzwiedzka K."/>
            <person name="Martijn J."/>
            <person name="Lind A.E."/>
            <person name="van Eijk R."/>
            <person name="Schleper C."/>
            <person name="Guy L."/>
            <person name="Ettema T.J."/>
        </authorList>
    </citation>
    <scope>NUCLEOTIDE SEQUENCE</scope>
</reference>